<evidence type="ECO:0000256" key="2">
    <source>
        <dbReference type="RuleBase" id="RU363015"/>
    </source>
</evidence>
<keyword evidence="2" id="KW-0378">Hydrolase</keyword>
<dbReference type="RefSeq" id="WP_086335268.1">
    <property type="nucleotide sequence ID" value="NZ_NGMS01000002.1"/>
</dbReference>
<dbReference type="NCBIfam" id="TIGR00730">
    <property type="entry name" value="Rossman fold protein, TIGR00730 family"/>
    <property type="match status" value="1"/>
</dbReference>
<dbReference type="GO" id="GO:0009691">
    <property type="term" value="P:cytokinin biosynthetic process"/>
    <property type="evidence" value="ECO:0007669"/>
    <property type="project" value="UniProtKB-UniRule"/>
</dbReference>
<dbReference type="PANTHER" id="PTHR31223:SF70">
    <property type="entry name" value="LOG FAMILY PROTEIN YJL055W"/>
    <property type="match status" value="1"/>
</dbReference>
<gene>
    <name evidence="3" type="ORF">A5802_002354</name>
</gene>
<protein>
    <recommendedName>
        <fullName evidence="2">Cytokinin riboside 5'-monophosphate phosphoribohydrolase</fullName>
        <ecNumber evidence="2">3.2.2.n1</ecNumber>
    </recommendedName>
</protein>
<dbReference type="Proteomes" id="UP000195024">
    <property type="component" value="Unassembled WGS sequence"/>
</dbReference>
<dbReference type="InterPro" id="IPR005269">
    <property type="entry name" value="LOG"/>
</dbReference>
<sequence length="187" mass="20850">MNIAVYCGASKGNSPEFEQVTRSLGEWIGKNEYQLVYGGGNAGLMGIIADSVLESGGKVTGIMPDFLAKRELAKKDVTSLMIVSSMHERKQKMIELSDVYIALPGGPGTIEEITEVISWGRIGQHVNPCVLMNHQGFFDPLKQQYQAMVDQGFLTREDFDKILFADALTEIQPFVEQYIPPKIREYK</sequence>
<proteinExistence type="inferred from homology"/>
<dbReference type="InterPro" id="IPR031100">
    <property type="entry name" value="LOG_fam"/>
</dbReference>
<dbReference type="Gene3D" id="3.40.50.450">
    <property type="match status" value="1"/>
</dbReference>
<keyword evidence="2" id="KW-0203">Cytokinin biosynthesis</keyword>
<comment type="caution">
    <text evidence="3">The sequence shown here is derived from an EMBL/GenBank/DDBJ whole genome shotgun (WGS) entry which is preliminary data.</text>
</comment>
<dbReference type="SUPFAM" id="SSF102405">
    <property type="entry name" value="MCP/YpsA-like"/>
    <property type="match status" value="1"/>
</dbReference>
<dbReference type="EC" id="3.2.2.n1" evidence="2"/>
<dbReference type="AlphaFoldDB" id="A0A242KV42"/>
<accession>A0A242KV42</accession>
<evidence type="ECO:0000313" key="4">
    <source>
        <dbReference type="Proteomes" id="UP000195024"/>
    </source>
</evidence>
<dbReference type="PANTHER" id="PTHR31223">
    <property type="entry name" value="LOG FAMILY PROTEIN YJL055W"/>
    <property type="match status" value="1"/>
</dbReference>
<dbReference type="GO" id="GO:0016799">
    <property type="term" value="F:hydrolase activity, hydrolyzing N-glycosyl compounds"/>
    <property type="evidence" value="ECO:0007669"/>
    <property type="project" value="TreeGrafter"/>
</dbReference>
<dbReference type="GO" id="GO:0005829">
    <property type="term" value="C:cytosol"/>
    <property type="evidence" value="ECO:0007669"/>
    <property type="project" value="TreeGrafter"/>
</dbReference>
<dbReference type="Pfam" id="PF03641">
    <property type="entry name" value="Lysine_decarbox"/>
    <property type="match status" value="1"/>
</dbReference>
<organism evidence="3 4">
    <name type="scientific">Enterococcus mundtii</name>
    <dbReference type="NCBI Taxonomy" id="53346"/>
    <lineage>
        <taxon>Bacteria</taxon>
        <taxon>Bacillati</taxon>
        <taxon>Bacillota</taxon>
        <taxon>Bacilli</taxon>
        <taxon>Lactobacillales</taxon>
        <taxon>Enterococcaceae</taxon>
        <taxon>Enterococcus</taxon>
    </lineage>
</organism>
<reference evidence="3 4" key="1">
    <citation type="submission" date="2017-05" db="EMBL/GenBank/DDBJ databases">
        <title>The Genome Sequence of Enterococcus mundtii 6B1_DIV0119.</title>
        <authorList>
            <consortium name="The Broad Institute Genomics Platform"/>
            <consortium name="The Broad Institute Genomic Center for Infectious Diseases"/>
            <person name="Earl A."/>
            <person name="Manson A."/>
            <person name="Schwartman J."/>
            <person name="Gilmore M."/>
            <person name="Abouelleil A."/>
            <person name="Cao P."/>
            <person name="Chapman S."/>
            <person name="Cusick C."/>
            <person name="Shea T."/>
            <person name="Young S."/>
            <person name="Neafsey D."/>
            <person name="Nusbaum C."/>
            <person name="Birren B."/>
        </authorList>
    </citation>
    <scope>NUCLEOTIDE SEQUENCE [LARGE SCALE GENOMIC DNA]</scope>
    <source>
        <strain evidence="3 4">6B1_DIV0119</strain>
    </source>
</reference>
<evidence type="ECO:0000313" key="3">
    <source>
        <dbReference type="EMBL" id="OTP25201.1"/>
    </source>
</evidence>
<dbReference type="EMBL" id="NGMS01000002">
    <property type="protein sequence ID" value="OTP25201.1"/>
    <property type="molecule type" value="Genomic_DNA"/>
</dbReference>
<name>A0A242KV42_ENTMU</name>
<comment type="similarity">
    <text evidence="1 2">Belongs to the LOG family.</text>
</comment>
<evidence type="ECO:0000256" key="1">
    <source>
        <dbReference type="ARBA" id="ARBA00006763"/>
    </source>
</evidence>